<evidence type="ECO:0000313" key="2">
    <source>
        <dbReference type="Proteomes" id="UP000193067"/>
    </source>
</evidence>
<dbReference type="Proteomes" id="UP000193067">
    <property type="component" value="Unassembled WGS sequence"/>
</dbReference>
<keyword evidence="2" id="KW-1185">Reference proteome</keyword>
<sequence length="143" mass="15115">MDLPTTPGEVAGLLLVIASPASLTKSCGLRCVHLSHAGAASHITPPIESGSSRIRALLQHRCAPSIARYPSAHSYCDCACQYLHSCVLTADSQLPLVMMMDISHRATPSAAGSYSPPPGSRACALDGRFVILFVLSFVRSRLP</sequence>
<name>A0A1Y2J618_TRAC3</name>
<dbReference type="EMBL" id="KZ084087">
    <property type="protein sequence ID" value="OSD07652.1"/>
    <property type="molecule type" value="Genomic_DNA"/>
</dbReference>
<reference evidence="1 2" key="1">
    <citation type="journal article" date="2015" name="Biotechnol. Biofuels">
        <title>Enhanced degradation of softwood versus hardwood by the white-rot fungus Pycnoporus coccineus.</title>
        <authorList>
            <person name="Couturier M."/>
            <person name="Navarro D."/>
            <person name="Chevret D."/>
            <person name="Henrissat B."/>
            <person name="Piumi F."/>
            <person name="Ruiz-Duenas F.J."/>
            <person name="Martinez A.T."/>
            <person name="Grigoriev I.V."/>
            <person name="Riley R."/>
            <person name="Lipzen A."/>
            <person name="Berrin J.G."/>
            <person name="Master E.R."/>
            <person name="Rosso M.N."/>
        </authorList>
    </citation>
    <scope>NUCLEOTIDE SEQUENCE [LARGE SCALE GENOMIC DNA]</scope>
    <source>
        <strain evidence="1 2">BRFM310</strain>
    </source>
</reference>
<evidence type="ECO:0000313" key="1">
    <source>
        <dbReference type="EMBL" id="OSD07652.1"/>
    </source>
</evidence>
<proteinExistence type="predicted"/>
<accession>A0A1Y2J618</accession>
<dbReference type="AlphaFoldDB" id="A0A1Y2J618"/>
<gene>
    <name evidence="1" type="ORF">PYCCODRAFT_336538</name>
</gene>
<organism evidence="1 2">
    <name type="scientific">Trametes coccinea (strain BRFM310)</name>
    <name type="common">Pycnoporus coccineus</name>
    <dbReference type="NCBI Taxonomy" id="1353009"/>
    <lineage>
        <taxon>Eukaryota</taxon>
        <taxon>Fungi</taxon>
        <taxon>Dikarya</taxon>
        <taxon>Basidiomycota</taxon>
        <taxon>Agaricomycotina</taxon>
        <taxon>Agaricomycetes</taxon>
        <taxon>Polyporales</taxon>
        <taxon>Polyporaceae</taxon>
        <taxon>Trametes</taxon>
    </lineage>
</organism>
<protein>
    <submittedName>
        <fullName evidence="1">Uncharacterized protein</fullName>
    </submittedName>
</protein>